<protein>
    <recommendedName>
        <fullName evidence="4">DUF2818 family protein</fullName>
    </recommendedName>
</protein>
<feature type="transmembrane region" description="Helical" evidence="1">
    <location>
        <begin position="6"/>
        <end position="23"/>
    </location>
</feature>
<keyword evidence="1" id="KW-0812">Transmembrane</keyword>
<evidence type="ECO:0000313" key="3">
    <source>
        <dbReference type="Proteomes" id="UP000256899"/>
    </source>
</evidence>
<evidence type="ECO:0000313" key="2">
    <source>
        <dbReference type="EMBL" id="REL32162.1"/>
    </source>
</evidence>
<reference evidence="3" key="1">
    <citation type="submission" date="2018-08" db="EMBL/GenBank/DDBJ databases">
        <title>Thalassotalea euphylliae genome.</title>
        <authorList>
            <person name="Summers S."/>
            <person name="Rice S.A."/>
            <person name="Freckelton M.L."/>
            <person name="Nedved B.T."/>
            <person name="Hadfield M.G."/>
        </authorList>
    </citation>
    <scope>NUCLEOTIDE SEQUENCE [LARGE SCALE GENOMIC DNA]</scope>
    <source>
        <strain evidence="3">H3</strain>
    </source>
</reference>
<feature type="transmembrane region" description="Helical" evidence="1">
    <location>
        <begin position="35"/>
        <end position="54"/>
    </location>
</feature>
<dbReference type="AlphaFoldDB" id="A0A3E0U8F2"/>
<organism evidence="2 3">
    <name type="scientific">Thalassotalea euphylliae</name>
    <dbReference type="NCBI Taxonomy" id="1655234"/>
    <lineage>
        <taxon>Bacteria</taxon>
        <taxon>Pseudomonadati</taxon>
        <taxon>Pseudomonadota</taxon>
        <taxon>Gammaproteobacteria</taxon>
        <taxon>Alteromonadales</taxon>
        <taxon>Colwelliaceae</taxon>
        <taxon>Thalassotalea</taxon>
    </lineage>
</organism>
<dbReference type="Proteomes" id="UP000256899">
    <property type="component" value="Unassembled WGS sequence"/>
</dbReference>
<comment type="caution">
    <text evidence="2">The sequence shown here is derived from an EMBL/GenBank/DDBJ whole genome shotgun (WGS) entry which is preliminary data.</text>
</comment>
<sequence>MNAEFLILLLNLAIVLVAYGSIYPKLAGNNANKIALFDILASGFALLVVGTKYWGTSFEFSLLFLEVNWFWFTLVSYALVELPIAYWYIKKYKVNLSE</sequence>
<feature type="transmembrane region" description="Helical" evidence="1">
    <location>
        <begin position="69"/>
        <end position="89"/>
    </location>
</feature>
<dbReference type="EMBL" id="QUOT01000001">
    <property type="protein sequence ID" value="REL32162.1"/>
    <property type="molecule type" value="Genomic_DNA"/>
</dbReference>
<name>A0A3E0U8F2_9GAMM</name>
<keyword evidence="3" id="KW-1185">Reference proteome</keyword>
<gene>
    <name evidence="2" type="ORF">DXX94_16340</name>
</gene>
<keyword evidence="1" id="KW-1133">Transmembrane helix</keyword>
<keyword evidence="1" id="KW-0472">Membrane</keyword>
<evidence type="ECO:0000256" key="1">
    <source>
        <dbReference type="SAM" id="Phobius"/>
    </source>
</evidence>
<proteinExistence type="predicted"/>
<accession>A0A3E0U8F2</accession>
<evidence type="ECO:0008006" key="4">
    <source>
        <dbReference type="Google" id="ProtNLM"/>
    </source>
</evidence>